<feature type="transmembrane region" description="Helical" evidence="6">
    <location>
        <begin position="30"/>
        <end position="55"/>
    </location>
</feature>
<comment type="subunit">
    <text evidence="6">Component of the oligosaccharyltransferase (OST) complex.</text>
</comment>
<dbReference type="STRING" id="747525.W4JXL8"/>
<reference evidence="7 8" key="1">
    <citation type="journal article" date="2012" name="New Phytol.">
        <title>Insight into trade-off between wood decay and parasitism from the genome of a fungal forest pathogen.</title>
        <authorList>
            <person name="Olson A."/>
            <person name="Aerts A."/>
            <person name="Asiegbu F."/>
            <person name="Belbahri L."/>
            <person name="Bouzid O."/>
            <person name="Broberg A."/>
            <person name="Canback B."/>
            <person name="Coutinho P.M."/>
            <person name="Cullen D."/>
            <person name="Dalman K."/>
            <person name="Deflorio G."/>
            <person name="van Diepen L.T."/>
            <person name="Dunand C."/>
            <person name="Duplessis S."/>
            <person name="Durling M."/>
            <person name="Gonthier P."/>
            <person name="Grimwood J."/>
            <person name="Fossdal C.G."/>
            <person name="Hansson D."/>
            <person name="Henrissat B."/>
            <person name="Hietala A."/>
            <person name="Himmelstrand K."/>
            <person name="Hoffmeister D."/>
            <person name="Hogberg N."/>
            <person name="James T.Y."/>
            <person name="Karlsson M."/>
            <person name="Kohler A."/>
            <person name="Kues U."/>
            <person name="Lee Y.H."/>
            <person name="Lin Y.C."/>
            <person name="Lind M."/>
            <person name="Lindquist E."/>
            <person name="Lombard V."/>
            <person name="Lucas S."/>
            <person name="Lunden K."/>
            <person name="Morin E."/>
            <person name="Murat C."/>
            <person name="Park J."/>
            <person name="Raffaello T."/>
            <person name="Rouze P."/>
            <person name="Salamov A."/>
            <person name="Schmutz J."/>
            <person name="Solheim H."/>
            <person name="Stahlberg J."/>
            <person name="Velez H."/>
            <person name="de Vries R.P."/>
            <person name="Wiebenga A."/>
            <person name="Woodward S."/>
            <person name="Yakovlev I."/>
            <person name="Garbelotto M."/>
            <person name="Martin F."/>
            <person name="Grigoriev I.V."/>
            <person name="Stenlid J."/>
        </authorList>
    </citation>
    <scope>NUCLEOTIDE SEQUENCE [LARGE SCALE GENOMIC DNA]</scope>
    <source>
        <strain evidence="7 8">TC 32-1</strain>
    </source>
</reference>
<evidence type="ECO:0000313" key="8">
    <source>
        <dbReference type="Proteomes" id="UP000030671"/>
    </source>
</evidence>
<comment type="subcellular location">
    <subcellularLocation>
        <location evidence="1 6">Membrane</location>
        <topology evidence="1 6">Multi-pass membrane protein</topology>
    </subcellularLocation>
</comment>
<name>W4JXL8_HETIT</name>
<evidence type="ECO:0000256" key="5">
    <source>
        <dbReference type="ARBA" id="ARBA00023136"/>
    </source>
</evidence>
<evidence type="ECO:0000256" key="6">
    <source>
        <dbReference type="RuleBase" id="RU367008"/>
    </source>
</evidence>
<dbReference type="Pfam" id="PF05251">
    <property type="entry name" value="Ost5"/>
    <property type="match status" value="1"/>
</dbReference>
<evidence type="ECO:0000313" key="7">
    <source>
        <dbReference type="EMBL" id="ETW78307.1"/>
    </source>
</evidence>
<dbReference type="AlphaFoldDB" id="W4JXL8"/>
<dbReference type="InParanoid" id="W4JXL8"/>
<dbReference type="KEGG" id="hir:HETIRDRAFT_454296"/>
<keyword evidence="4 6" id="KW-1133">Transmembrane helix</keyword>
<comment type="function">
    <text evidence="6">Subunit of the oligosaccharyl transferase (OST) complex that catalyzes the initial transfer of a defined glycan (Glc(3)Man(9)GlcNAc(2) in eukaryotes) from the lipid carrier dolichol-pyrophosphate to an asparagine residue within an Asn-X-Ser/Thr consensus motif in nascent polypeptide chains, the first step in protein N-glycosylation. N-glycosylation occurs cotranslationally and the complex associates with the Sec61 complex at the channel-forming translocon complex that mediates protein translocation across the endoplasmic reticulum (ER). All subunits are required for a maximal enzyme activity.</text>
</comment>
<gene>
    <name evidence="7" type="ORF">HETIRDRAFT_454296</name>
</gene>
<sequence>MSQDTAAAYDAIKAGHLDQLHQSLPAFSPYIAVGLLPYIAFFLLTATFALAFYFSTLSKDTLPVRETVVALTASALGGFGVVALFCTVGVYV</sequence>
<feature type="transmembrane region" description="Helical" evidence="6">
    <location>
        <begin position="67"/>
        <end position="91"/>
    </location>
</feature>
<dbReference type="GO" id="GO:0006487">
    <property type="term" value="P:protein N-linked glycosylation"/>
    <property type="evidence" value="ECO:0007669"/>
    <property type="project" value="UniProtKB-UniRule"/>
</dbReference>
<dbReference type="eggNOG" id="ENOG502SDRX">
    <property type="taxonomic scope" value="Eukaryota"/>
</dbReference>
<dbReference type="Proteomes" id="UP000030671">
    <property type="component" value="Unassembled WGS sequence"/>
</dbReference>
<dbReference type="RefSeq" id="XP_009550286.1">
    <property type="nucleotide sequence ID" value="XM_009551991.1"/>
</dbReference>
<dbReference type="GeneID" id="20676492"/>
<evidence type="ECO:0000256" key="1">
    <source>
        <dbReference type="ARBA" id="ARBA00004141"/>
    </source>
</evidence>
<evidence type="ECO:0000256" key="4">
    <source>
        <dbReference type="ARBA" id="ARBA00022989"/>
    </source>
</evidence>
<dbReference type="InterPro" id="IPR007915">
    <property type="entry name" value="TMEM258/Ost5"/>
</dbReference>
<organism evidence="7 8">
    <name type="scientific">Heterobasidion irregulare (strain TC 32-1)</name>
    <dbReference type="NCBI Taxonomy" id="747525"/>
    <lineage>
        <taxon>Eukaryota</taxon>
        <taxon>Fungi</taxon>
        <taxon>Dikarya</taxon>
        <taxon>Basidiomycota</taxon>
        <taxon>Agaricomycotina</taxon>
        <taxon>Agaricomycetes</taxon>
        <taxon>Russulales</taxon>
        <taxon>Bondarzewiaceae</taxon>
        <taxon>Heterobasidion</taxon>
        <taxon>Heterobasidion annosum species complex</taxon>
    </lineage>
</organism>
<dbReference type="GO" id="GO:0008250">
    <property type="term" value="C:oligosaccharyltransferase complex"/>
    <property type="evidence" value="ECO:0007669"/>
    <property type="project" value="UniProtKB-UniRule"/>
</dbReference>
<keyword evidence="8" id="KW-1185">Reference proteome</keyword>
<keyword evidence="3 6" id="KW-0812">Transmembrane</keyword>
<dbReference type="EMBL" id="KI925462">
    <property type="protein sequence ID" value="ETW78307.1"/>
    <property type="molecule type" value="Genomic_DNA"/>
</dbReference>
<protein>
    <recommendedName>
        <fullName evidence="6">Dolichyl-diphosphooligosaccharide-protein glycosyltransferase subunit OST5</fullName>
    </recommendedName>
</protein>
<keyword evidence="5 6" id="KW-0472">Membrane</keyword>
<evidence type="ECO:0000256" key="3">
    <source>
        <dbReference type="ARBA" id="ARBA00022692"/>
    </source>
</evidence>
<evidence type="ECO:0000256" key="2">
    <source>
        <dbReference type="ARBA" id="ARBA00009825"/>
    </source>
</evidence>
<dbReference type="HOGENOM" id="CLU_166320_0_0_1"/>
<dbReference type="OrthoDB" id="2503643at2759"/>
<accession>W4JXL8</accession>
<comment type="similarity">
    <text evidence="2 6">Belongs to the OST5 family.</text>
</comment>
<proteinExistence type="inferred from homology"/>